<evidence type="ECO:0000259" key="3">
    <source>
        <dbReference type="PROSITE" id="PS50234"/>
    </source>
</evidence>
<feature type="compositionally biased region" description="Polar residues" evidence="1">
    <location>
        <begin position="41"/>
        <end position="50"/>
    </location>
</feature>
<feature type="domain" description="VWFA" evidence="3">
    <location>
        <begin position="164"/>
        <end position="355"/>
    </location>
</feature>
<dbReference type="Gene3D" id="3.40.50.410">
    <property type="entry name" value="von Willebrand factor, type A domain"/>
    <property type="match status" value="1"/>
</dbReference>
<evidence type="ECO:0000313" key="7">
    <source>
        <dbReference type="Proteomes" id="UP000317180"/>
    </source>
</evidence>
<dbReference type="GeneID" id="82813655"/>
<organism evidence="5 6">
    <name type="scientific">Brevibacillus agri</name>
    <dbReference type="NCBI Taxonomy" id="51101"/>
    <lineage>
        <taxon>Bacteria</taxon>
        <taxon>Bacillati</taxon>
        <taxon>Bacillota</taxon>
        <taxon>Bacilli</taxon>
        <taxon>Bacillales</taxon>
        <taxon>Paenibacillaceae</taxon>
        <taxon>Brevibacillus</taxon>
    </lineage>
</organism>
<dbReference type="InterPro" id="IPR002035">
    <property type="entry name" value="VWF_A"/>
</dbReference>
<accession>A0A3M8AQ83</accession>
<feature type="chain" id="PRO_5039245986" evidence="2">
    <location>
        <begin position="22"/>
        <end position="468"/>
    </location>
</feature>
<feature type="signal peptide" evidence="2">
    <location>
        <begin position="1"/>
        <end position="21"/>
    </location>
</feature>
<dbReference type="SUPFAM" id="SSF53300">
    <property type="entry name" value="vWA-like"/>
    <property type="match status" value="1"/>
</dbReference>
<keyword evidence="7" id="KW-1185">Reference proteome</keyword>
<feature type="region of interest" description="Disordered" evidence="1">
    <location>
        <begin position="21"/>
        <end position="54"/>
    </location>
</feature>
<dbReference type="Pfam" id="PF13519">
    <property type="entry name" value="VWA_2"/>
    <property type="match status" value="1"/>
</dbReference>
<sequence length="468" mass="51929">MKAIKVLIAALGLMVVLHGCSSDEPPSTQEPTAPAEAPNEQVEQPANQEQKPSREEQIAALKALLPDGATKIPETAAEIASFPIGRYAGTNYSEHEQELQTFLNDLPAIENPDQEVIDLYYLALLGLFAEDYPDPERLIEDIKMASFGSPDIDDPRFQFKEQYNVEIILDASGSMAGQMDGKTKMDAAKEAIKAFAEALPKEANVALRVYGNKGSGKESDKALSCSSSELVYELQKYDAGKLAASLNQFQPTGWTPIAYSLQEAEKDLSQLAGDKNTNLIFLVSDGIETCGGDPVAAAKQLADSNITPILNVIGFDVDGEGQKQLKAVAEAARGRYVSIRDKKGLQDEFFKAKEIALEWHNWKSKESSKAHSRKVKQLLNNTQYKLKWNFLADDEKRNIDWMIRQIKRDKRFPQQLAEELGRLQDEHKRNVDKRADELEDLLDSLAKKSYKETIEAISEQYGTKAGGN</sequence>
<dbReference type="RefSeq" id="WP_122953201.1">
    <property type="nucleotide sequence ID" value="NZ_BJOD01000045.1"/>
</dbReference>
<dbReference type="InterPro" id="IPR036465">
    <property type="entry name" value="vWFA_dom_sf"/>
</dbReference>
<dbReference type="Proteomes" id="UP000276178">
    <property type="component" value="Unassembled WGS sequence"/>
</dbReference>
<keyword evidence="2" id="KW-0732">Signal</keyword>
<proteinExistence type="predicted"/>
<evidence type="ECO:0000256" key="1">
    <source>
        <dbReference type="SAM" id="MobiDB-lite"/>
    </source>
</evidence>
<evidence type="ECO:0000256" key="2">
    <source>
        <dbReference type="SAM" id="SignalP"/>
    </source>
</evidence>
<reference evidence="4 7" key="2">
    <citation type="submission" date="2019-06" db="EMBL/GenBank/DDBJ databases">
        <title>Whole genome shotgun sequence of Brevibacillus agri NBRC 15538.</title>
        <authorList>
            <person name="Hosoyama A."/>
            <person name="Uohara A."/>
            <person name="Ohji S."/>
            <person name="Ichikawa N."/>
        </authorList>
    </citation>
    <scope>NUCLEOTIDE SEQUENCE [LARGE SCALE GENOMIC DNA]</scope>
    <source>
        <strain evidence="4 7">NBRC 15538</strain>
    </source>
</reference>
<gene>
    <name evidence="4" type="ORF">BAG01nite_37020</name>
    <name evidence="5" type="ORF">EB820_18480</name>
</gene>
<reference evidence="5 6" key="1">
    <citation type="submission" date="2018-10" db="EMBL/GenBank/DDBJ databases">
        <title>Phylogenomics of Brevibacillus.</title>
        <authorList>
            <person name="Dunlap C."/>
        </authorList>
    </citation>
    <scope>NUCLEOTIDE SEQUENCE [LARGE SCALE GENOMIC DNA]</scope>
    <source>
        <strain evidence="5 6">NRRL NRS 1219</strain>
    </source>
</reference>
<dbReference type="Proteomes" id="UP000317180">
    <property type="component" value="Unassembled WGS sequence"/>
</dbReference>
<protein>
    <submittedName>
        <fullName evidence="5">VWA domain-containing protein</fullName>
    </submittedName>
</protein>
<dbReference type="AlphaFoldDB" id="A0A3M8AQ83"/>
<name>A0A3M8AQ83_9BACL</name>
<comment type="caution">
    <text evidence="5">The sequence shown here is derived from an EMBL/GenBank/DDBJ whole genome shotgun (WGS) entry which is preliminary data.</text>
</comment>
<dbReference type="EMBL" id="RHHN01000053">
    <property type="protein sequence ID" value="RNB52705.1"/>
    <property type="molecule type" value="Genomic_DNA"/>
</dbReference>
<dbReference type="OrthoDB" id="9783818at2"/>
<dbReference type="SMART" id="SM00327">
    <property type="entry name" value="VWA"/>
    <property type="match status" value="1"/>
</dbReference>
<evidence type="ECO:0000313" key="4">
    <source>
        <dbReference type="EMBL" id="GED27600.1"/>
    </source>
</evidence>
<evidence type="ECO:0000313" key="5">
    <source>
        <dbReference type="EMBL" id="RNB52705.1"/>
    </source>
</evidence>
<dbReference type="EMBL" id="BJOD01000045">
    <property type="protein sequence ID" value="GED27600.1"/>
    <property type="molecule type" value="Genomic_DNA"/>
</dbReference>
<evidence type="ECO:0000313" key="6">
    <source>
        <dbReference type="Proteomes" id="UP000276178"/>
    </source>
</evidence>
<dbReference type="PROSITE" id="PS50234">
    <property type="entry name" value="VWFA"/>
    <property type="match status" value="1"/>
</dbReference>